<evidence type="ECO:0000256" key="1">
    <source>
        <dbReference type="ARBA" id="ARBA00004127"/>
    </source>
</evidence>
<keyword evidence="4 6" id="KW-1133">Transmembrane helix</keyword>
<evidence type="ECO:0000313" key="8">
    <source>
        <dbReference type="Proteomes" id="UP000000763"/>
    </source>
</evidence>
<feature type="transmembrane region" description="Helical" evidence="6">
    <location>
        <begin position="157"/>
        <end position="173"/>
    </location>
</feature>
<keyword evidence="3 6" id="KW-0812">Transmembrane</keyword>
<feature type="transmembrane region" description="Helical" evidence="6">
    <location>
        <begin position="56"/>
        <end position="78"/>
    </location>
</feature>
<proteinExistence type="predicted"/>
<feature type="transmembrane region" description="Helical" evidence="6">
    <location>
        <begin position="25"/>
        <end position="44"/>
    </location>
</feature>
<comment type="subcellular location">
    <subcellularLocation>
        <location evidence="1">Endomembrane system</location>
        <topology evidence="1">Multi-pass membrane protein</topology>
    </subcellularLocation>
</comment>
<organism evidence="7 8">
    <name type="scientific">Oryza sativa subsp. japonica</name>
    <name type="common">Rice</name>
    <dbReference type="NCBI Taxonomy" id="39947"/>
    <lineage>
        <taxon>Eukaryota</taxon>
        <taxon>Viridiplantae</taxon>
        <taxon>Streptophyta</taxon>
        <taxon>Embryophyta</taxon>
        <taxon>Tracheophyta</taxon>
        <taxon>Spermatophyta</taxon>
        <taxon>Magnoliopsida</taxon>
        <taxon>Liliopsida</taxon>
        <taxon>Poales</taxon>
        <taxon>Poaceae</taxon>
        <taxon>BOP clade</taxon>
        <taxon>Oryzoideae</taxon>
        <taxon>Oryzeae</taxon>
        <taxon>Oryzinae</taxon>
        <taxon>Oryza</taxon>
        <taxon>Oryza sativa</taxon>
    </lineage>
</organism>
<feature type="transmembrane region" description="Helical" evidence="6">
    <location>
        <begin position="179"/>
        <end position="197"/>
    </location>
</feature>
<accession>Q0E073</accession>
<name>Q0E073_ORYSJ</name>
<evidence type="ECO:0000256" key="5">
    <source>
        <dbReference type="ARBA" id="ARBA00023136"/>
    </source>
</evidence>
<feature type="transmembrane region" description="Helical" evidence="6">
    <location>
        <begin position="90"/>
        <end position="108"/>
    </location>
</feature>
<reference evidence="8" key="2">
    <citation type="journal article" date="2008" name="Nucleic Acids Res.">
        <title>The rice annotation project database (RAP-DB): 2008 update.</title>
        <authorList>
            <consortium name="The rice annotation project (RAP)"/>
        </authorList>
    </citation>
    <scope>GENOME REANNOTATION</scope>
    <source>
        <strain evidence="8">cv. Nipponbare</strain>
    </source>
</reference>
<dbReference type="EMBL" id="AP008208">
    <property type="protein sequence ID" value="BAF09115.1"/>
    <property type="molecule type" value="Genomic_DNA"/>
</dbReference>
<keyword evidence="5 6" id="KW-0472">Membrane</keyword>
<dbReference type="Pfam" id="PF04142">
    <property type="entry name" value="Nuc_sug_transp"/>
    <property type="match status" value="1"/>
</dbReference>
<sequence length="209" mass="22573">IKGLSINFISLWIISCRQKQSPKQIFALTLLIAAAVLLSIGESSSKGSGGGNSDYILLYGIIPVTVASVLSGLASSLCQWASQVKKHTSYMMTIEMSFIGSMCLLASTSQSPDGEAIRKHGFFHEWTLLTVVPVLMNAVGGILVGLVTTYAGGVRKGFVIVSALLVTALLQFIFDGKPPSLYCLIALPLVMTSIFIYQKYPYVDRKKKD</sequence>
<feature type="non-terminal residue" evidence="7">
    <location>
        <position position="1"/>
    </location>
</feature>
<feature type="transmembrane region" description="Helical" evidence="6">
    <location>
        <begin position="128"/>
        <end position="150"/>
    </location>
</feature>
<reference evidence="7 8" key="1">
    <citation type="journal article" date="2005" name="Nature">
        <title>The map-based sequence of the rice genome.</title>
        <authorList>
            <consortium name="International rice genome sequencing project (IRGSP)"/>
            <person name="Matsumoto T."/>
            <person name="Wu J."/>
            <person name="Kanamori H."/>
            <person name="Katayose Y."/>
            <person name="Fujisawa M."/>
            <person name="Namiki N."/>
            <person name="Mizuno H."/>
            <person name="Yamamoto K."/>
            <person name="Antonio B.A."/>
            <person name="Baba T."/>
            <person name="Sakata K."/>
            <person name="Nagamura Y."/>
            <person name="Aoki H."/>
            <person name="Arikawa K."/>
            <person name="Arita K."/>
            <person name="Bito T."/>
            <person name="Chiden Y."/>
            <person name="Fujitsuka N."/>
            <person name="Fukunaka R."/>
            <person name="Hamada M."/>
            <person name="Harada C."/>
            <person name="Hayashi A."/>
            <person name="Hijishita S."/>
            <person name="Honda M."/>
            <person name="Hosokawa S."/>
            <person name="Ichikawa Y."/>
            <person name="Idonuma A."/>
            <person name="Iijima M."/>
            <person name="Ikeda M."/>
            <person name="Ikeno M."/>
            <person name="Ito K."/>
            <person name="Ito S."/>
            <person name="Ito T."/>
            <person name="Ito Y."/>
            <person name="Ito Y."/>
            <person name="Iwabuchi A."/>
            <person name="Kamiya K."/>
            <person name="Karasawa W."/>
            <person name="Kurita K."/>
            <person name="Katagiri S."/>
            <person name="Kikuta A."/>
            <person name="Kobayashi H."/>
            <person name="Kobayashi N."/>
            <person name="Machita K."/>
            <person name="Maehara T."/>
            <person name="Masukawa M."/>
            <person name="Mizubayashi T."/>
            <person name="Mukai Y."/>
            <person name="Nagasaki H."/>
            <person name="Nagata Y."/>
            <person name="Naito S."/>
            <person name="Nakashima M."/>
            <person name="Nakama Y."/>
            <person name="Nakamichi Y."/>
            <person name="Nakamura M."/>
            <person name="Meguro A."/>
            <person name="Negishi M."/>
            <person name="Ohta I."/>
            <person name="Ohta T."/>
            <person name="Okamoto M."/>
            <person name="Ono N."/>
            <person name="Saji S."/>
            <person name="Sakaguchi M."/>
            <person name="Sakai K."/>
            <person name="Shibata M."/>
            <person name="Shimokawa T."/>
            <person name="Song J."/>
            <person name="Takazaki Y."/>
            <person name="Terasawa K."/>
            <person name="Tsugane M."/>
            <person name="Tsuji K."/>
            <person name="Ueda S."/>
            <person name="Waki K."/>
            <person name="Yamagata H."/>
            <person name="Yamamoto M."/>
            <person name="Yamamoto S."/>
            <person name="Yamane H."/>
            <person name="Yoshiki S."/>
            <person name="Yoshihara R."/>
            <person name="Yukawa K."/>
            <person name="Zhong H."/>
            <person name="Yano M."/>
            <person name="Yuan Q."/>
            <person name="Ouyang S."/>
            <person name="Liu J."/>
            <person name="Jones K.M."/>
            <person name="Gansberger K."/>
            <person name="Moffat K."/>
            <person name="Hill J."/>
            <person name="Bera J."/>
            <person name="Fadrosh D."/>
            <person name="Jin S."/>
            <person name="Johri S."/>
            <person name="Kim M."/>
            <person name="Overton L."/>
            <person name="Reardon M."/>
            <person name="Tsitrin T."/>
            <person name="Vuong H."/>
            <person name="Weaver B."/>
            <person name="Ciecko A."/>
            <person name="Tallon L."/>
            <person name="Jackson J."/>
            <person name="Pai G."/>
            <person name="Aken S.V."/>
            <person name="Utterback T."/>
            <person name="Reidmuller S."/>
            <person name="Feldblyum T."/>
            <person name="Hsiao J."/>
            <person name="Zismann V."/>
            <person name="Iobst S."/>
            <person name="de Vazeille A.R."/>
            <person name="Buell C.R."/>
            <person name="Ying K."/>
            <person name="Li Y."/>
            <person name="Lu T."/>
            <person name="Huang Y."/>
            <person name="Zhao Q."/>
            <person name="Feng Q."/>
            <person name="Zhang L."/>
            <person name="Zhu J."/>
            <person name="Weng Q."/>
            <person name="Mu J."/>
            <person name="Lu Y."/>
            <person name="Fan D."/>
            <person name="Liu Y."/>
            <person name="Guan J."/>
            <person name="Zhang Y."/>
            <person name="Yu S."/>
            <person name="Liu X."/>
            <person name="Zhang Y."/>
            <person name="Hong G."/>
            <person name="Han B."/>
            <person name="Choisne N."/>
            <person name="Demange N."/>
            <person name="Orjeda G."/>
            <person name="Samain S."/>
            <person name="Cattolico L."/>
            <person name="Pelletier E."/>
            <person name="Couloux A."/>
            <person name="Segurens B."/>
            <person name="Wincker P."/>
            <person name="D'Hont A."/>
            <person name="Scarpelli C."/>
            <person name="Weissenbach J."/>
            <person name="Salanoubat M."/>
            <person name="Quetier F."/>
            <person name="Yu Y."/>
            <person name="Kim H.R."/>
            <person name="Rambo T."/>
            <person name="Currie J."/>
            <person name="Collura K."/>
            <person name="Luo M."/>
            <person name="Yang T."/>
            <person name="Ammiraju J.S.S."/>
            <person name="Engler F."/>
            <person name="Soderlund C."/>
            <person name="Wing R.A."/>
            <person name="Palmer L.E."/>
            <person name="de la Bastide M."/>
            <person name="Spiegel L."/>
            <person name="Nascimento L."/>
            <person name="Zutavern T."/>
            <person name="O'Shaughnessy A."/>
            <person name="Dike S."/>
            <person name="Dedhia N."/>
            <person name="Preston R."/>
            <person name="Balija V."/>
            <person name="McCombie W.R."/>
            <person name="Chow T."/>
            <person name="Chen H."/>
            <person name="Chung M."/>
            <person name="Chen C."/>
            <person name="Shaw J."/>
            <person name="Wu H."/>
            <person name="Hsiao K."/>
            <person name="Chao Y."/>
            <person name="Chu M."/>
            <person name="Cheng C."/>
            <person name="Hour A."/>
            <person name="Lee P."/>
            <person name="Lin S."/>
            <person name="Lin Y."/>
            <person name="Liou J."/>
            <person name="Liu S."/>
            <person name="Hsing Y."/>
            <person name="Raghuvanshi S."/>
            <person name="Mohanty A."/>
            <person name="Bharti A.K."/>
            <person name="Gaur A."/>
            <person name="Gupta V."/>
            <person name="Kumar D."/>
            <person name="Ravi V."/>
            <person name="Vij S."/>
            <person name="Kapur A."/>
            <person name="Khurana P."/>
            <person name="Khurana P."/>
            <person name="Khurana J.P."/>
            <person name="Tyagi A.K."/>
            <person name="Gaikwad K."/>
            <person name="Singh A."/>
            <person name="Dalal V."/>
            <person name="Srivastava S."/>
            <person name="Dixit A."/>
            <person name="Pal A.K."/>
            <person name="Ghazi I.A."/>
            <person name="Yadav M."/>
            <person name="Pandit A."/>
            <person name="Bhargava A."/>
            <person name="Sureshbabu K."/>
            <person name="Batra K."/>
            <person name="Sharma T.R."/>
            <person name="Mohapatra T."/>
            <person name="Singh N.K."/>
            <person name="Messing J."/>
            <person name="Nelson A.B."/>
            <person name="Fuks G."/>
            <person name="Kavchok S."/>
            <person name="Keizer G."/>
            <person name="Linton E."/>
            <person name="Llaca V."/>
            <person name="Song R."/>
            <person name="Tanyolac B."/>
            <person name="Young S."/>
            <person name="Ho-Il K."/>
            <person name="Hahn J.H."/>
            <person name="Sangsakoo G."/>
            <person name="Vanavichit A."/>
            <person name="de Mattos Luiz.A.T."/>
            <person name="Zimmer P.D."/>
            <person name="Malone G."/>
            <person name="Dellagostin O."/>
            <person name="de Oliveira A.C."/>
            <person name="Bevan M."/>
            <person name="Bancroft I."/>
            <person name="Minx P."/>
            <person name="Cordum H."/>
            <person name="Wilson R."/>
            <person name="Cheng Z."/>
            <person name="Jin W."/>
            <person name="Jiang J."/>
            <person name="Leong S.A."/>
            <person name="Iwama H."/>
            <person name="Gojobori T."/>
            <person name="Itoh T."/>
            <person name="Niimura Y."/>
            <person name="Fujii Y."/>
            <person name="Habara T."/>
            <person name="Sakai H."/>
            <person name="Sato Y."/>
            <person name="Wilson G."/>
            <person name="Kumar K."/>
            <person name="McCouch S."/>
            <person name="Juretic N."/>
            <person name="Hoen D."/>
            <person name="Wright S."/>
            <person name="Bruskiewich R."/>
            <person name="Bureau T."/>
            <person name="Miyao A."/>
            <person name="Hirochika H."/>
            <person name="Nishikawa T."/>
            <person name="Kadowaki K."/>
            <person name="Sugiura M."/>
            <person name="Burr B."/>
            <person name="Sasaki T."/>
        </authorList>
    </citation>
    <scope>NUCLEOTIDE SEQUENCE [LARGE SCALE GENOMIC DNA]</scope>
    <source>
        <strain evidence="8">cv. Nipponbare</strain>
    </source>
</reference>
<gene>
    <name evidence="7" type="ordered locus">Os02g0573300</name>
</gene>
<dbReference type="AlphaFoldDB" id="Q0E073"/>
<evidence type="ECO:0000256" key="6">
    <source>
        <dbReference type="SAM" id="Phobius"/>
    </source>
</evidence>
<dbReference type="KEGG" id="dosa:Os02g0573300"/>
<dbReference type="InterPro" id="IPR007271">
    <property type="entry name" value="Nuc_sug_transpt"/>
</dbReference>
<protein>
    <submittedName>
        <fullName evidence="7">Os02g0573300 protein</fullName>
    </submittedName>
</protein>
<keyword evidence="2" id="KW-0813">Transport</keyword>
<evidence type="ECO:0000313" key="7">
    <source>
        <dbReference type="EMBL" id="BAF09115.1"/>
    </source>
</evidence>
<evidence type="ECO:0000256" key="2">
    <source>
        <dbReference type="ARBA" id="ARBA00022448"/>
    </source>
</evidence>
<dbReference type="GO" id="GO:0015165">
    <property type="term" value="F:pyrimidine nucleotide-sugar transmembrane transporter activity"/>
    <property type="evidence" value="ECO:0007669"/>
    <property type="project" value="InterPro"/>
</dbReference>
<dbReference type="Proteomes" id="UP000000763">
    <property type="component" value="Chromosome 2"/>
</dbReference>
<evidence type="ECO:0000256" key="3">
    <source>
        <dbReference type="ARBA" id="ARBA00022692"/>
    </source>
</evidence>
<evidence type="ECO:0000256" key="4">
    <source>
        <dbReference type="ARBA" id="ARBA00022989"/>
    </source>
</evidence>
<dbReference type="PANTHER" id="PTHR10231">
    <property type="entry name" value="NUCLEOTIDE-SUGAR TRANSMEMBRANE TRANSPORTER"/>
    <property type="match status" value="1"/>
</dbReference>
<dbReference type="GO" id="GO:0000139">
    <property type="term" value="C:Golgi membrane"/>
    <property type="evidence" value="ECO:0007669"/>
    <property type="project" value="UniProtKB-SubCell"/>
</dbReference>